<name>A0ABR2PSP2_9ROSI</name>
<keyword evidence="3 6" id="KW-0812">Transmembrane</keyword>
<feature type="transmembrane region" description="Helical" evidence="6">
    <location>
        <begin position="30"/>
        <end position="46"/>
    </location>
</feature>
<sequence>MEKTLIQPSIAALISSAIAIIYYRRKSLDLYGALVLFLSMTIHFAVGYRFGAMLLIFFCTSSKLIEDGEEKKRRMEAGLKDGRPNSWKRVLLNSGVAAVLSVAVGCLTGWEDKCLDSNESVLVTRLIGGIIGHYACCNGDSWSSEIGILSSERPWLITTSRRVRRGTNGGVTKIGHLSASAAGIVVGQTFALVGLHTTSCFDRMGMKELLVVPVSMVAGLLGSMIRSLLGATLQFSGFCVVRKKVVEKPGPTVRRISGCNYLGNDAVNLISILLTTLITSTACVYIF</sequence>
<feature type="transmembrane region" description="Helical" evidence="6">
    <location>
        <begin position="174"/>
        <end position="197"/>
    </location>
</feature>
<evidence type="ECO:0008006" key="9">
    <source>
        <dbReference type="Google" id="ProtNLM"/>
    </source>
</evidence>
<feature type="transmembrane region" description="Helical" evidence="6">
    <location>
        <begin position="209"/>
        <end position="229"/>
    </location>
</feature>
<organism evidence="7 8">
    <name type="scientific">Hibiscus sabdariffa</name>
    <name type="common">roselle</name>
    <dbReference type="NCBI Taxonomy" id="183260"/>
    <lineage>
        <taxon>Eukaryota</taxon>
        <taxon>Viridiplantae</taxon>
        <taxon>Streptophyta</taxon>
        <taxon>Embryophyta</taxon>
        <taxon>Tracheophyta</taxon>
        <taxon>Spermatophyta</taxon>
        <taxon>Magnoliopsida</taxon>
        <taxon>eudicotyledons</taxon>
        <taxon>Gunneridae</taxon>
        <taxon>Pentapetalae</taxon>
        <taxon>rosids</taxon>
        <taxon>malvids</taxon>
        <taxon>Malvales</taxon>
        <taxon>Malvaceae</taxon>
        <taxon>Malvoideae</taxon>
        <taxon>Hibiscus</taxon>
    </lineage>
</organism>
<dbReference type="EMBL" id="JBBPBN010000052">
    <property type="protein sequence ID" value="KAK8991322.1"/>
    <property type="molecule type" value="Genomic_DNA"/>
</dbReference>
<dbReference type="InterPro" id="IPR002794">
    <property type="entry name" value="DUF92_TMEM19"/>
</dbReference>
<feature type="transmembrane region" description="Helical" evidence="6">
    <location>
        <begin position="266"/>
        <end position="286"/>
    </location>
</feature>
<keyword evidence="4 6" id="KW-1133">Transmembrane helix</keyword>
<comment type="subcellular location">
    <subcellularLocation>
        <location evidence="1">Membrane</location>
        <topology evidence="1">Multi-pass membrane protein</topology>
    </subcellularLocation>
</comment>
<dbReference type="PANTHER" id="PTHR13353:SF14">
    <property type="entry name" value="PROTEIN PGR"/>
    <property type="match status" value="1"/>
</dbReference>
<dbReference type="Proteomes" id="UP001396334">
    <property type="component" value="Unassembled WGS sequence"/>
</dbReference>
<protein>
    <recommendedName>
        <fullName evidence="9">Protein PGR</fullName>
    </recommendedName>
</protein>
<evidence type="ECO:0000256" key="3">
    <source>
        <dbReference type="ARBA" id="ARBA00022692"/>
    </source>
</evidence>
<keyword evidence="5 6" id="KW-0472">Membrane</keyword>
<evidence type="ECO:0000256" key="6">
    <source>
        <dbReference type="SAM" id="Phobius"/>
    </source>
</evidence>
<comment type="caution">
    <text evidence="7">The sequence shown here is derived from an EMBL/GenBank/DDBJ whole genome shotgun (WGS) entry which is preliminary data.</text>
</comment>
<evidence type="ECO:0000256" key="1">
    <source>
        <dbReference type="ARBA" id="ARBA00004141"/>
    </source>
</evidence>
<dbReference type="PANTHER" id="PTHR13353">
    <property type="entry name" value="TRANSMEMBRANE PROTEIN 19"/>
    <property type="match status" value="1"/>
</dbReference>
<feature type="transmembrane region" description="Helical" evidence="6">
    <location>
        <begin position="6"/>
        <end position="23"/>
    </location>
</feature>
<evidence type="ECO:0000313" key="7">
    <source>
        <dbReference type="EMBL" id="KAK8991322.1"/>
    </source>
</evidence>
<evidence type="ECO:0000313" key="8">
    <source>
        <dbReference type="Proteomes" id="UP001396334"/>
    </source>
</evidence>
<comment type="similarity">
    <text evidence="2">Belongs to the TMEM19 family.</text>
</comment>
<proteinExistence type="inferred from homology"/>
<accession>A0ABR2PSP2</accession>
<evidence type="ECO:0000256" key="2">
    <source>
        <dbReference type="ARBA" id="ARBA00009012"/>
    </source>
</evidence>
<dbReference type="Pfam" id="PF01940">
    <property type="entry name" value="DUF92"/>
    <property type="match status" value="1"/>
</dbReference>
<gene>
    <name evidence="7" type="ORF">V6N11_062340</name>
</gene>
<evidence type="ECO:0000256" key="5">
    <source>
        <dbReference type="ARBA" id="ARBA00023136"/>
    </source>
</evidence>
<evidence type="ECO:0000256" key="4">
    <source>
        <dbReference type="ARBA" id="ARBA00022989"/>
    </source>
</evidence>
<reference evidence="7 8" key="1">
    <citation type="journal article" date="2024" name="G3 (Bethesda)">
        <title>Genome assembly of Hibiscus sabdariffa L. provides insights into metabolisms of medicinal natural products.</title>
        <authorList>
            <person name="Kim T."/>
        </authorList>
    </citation>
    <scope>NUCLEOTIDE SEQUENCE [LARGE SCALE GENOMIC DNA]</scope>
    <source>
        <strain evidence="7">TK-2024</strain>
        <tissue evidence="7">Old leaves</tissue>
    </source>
</reference>
<keyword evidence="8" id="KW-1185">Reference proteome</keyword>